<dbReference type="GO" id="GO:0008180">
    <property type="term" value="C:COP9 signalosome"/>
    <property type="evidence" value="ECO:0007669"/>
    <property type="project" value="UniProtKB-KW"/>
</dbReference>
<dbReference type="EMBL" id="QCYY01001128">
    <property type="protein sequence ID" value="ROT80339.1"/>
    <property type="molecule type" value="Genomic_DNA"/>
</dbReference>
<dbReference type="Gene3D" id="1.10.10.10">
    <property type="entry name" value="Winged helix-like DNA-binding domain superfamily/Winged helix DNA-binding domain"/>
    <property type="match status" value="1"/>
</dbReference>
<evidence type="ECO:0000256" key="5">
    <source>
        <dbReference type="ARBA" id="ARBA00014881"/>
    </source>
</evidence>
<sequence length="539" mass="61482">MAEGLQAFIEAIVKETVSLVISRQLLSDVSTHLTSMADHVAKTVAHFTLDKVQPRVISFEEQVASIRQHLADIYERESSWRDAAAVLTGIPLETGQKQYSVDYKLETYLKIARLYLEDDDPVQGEAYINRASILQAESKSEQLQIYYKVCYARVLDYRRKFIEAAQRYNELSYRPIIHEDERMEALKKALICTVLASAGQQRSRMLGTLFKDERCQQLPCYHILEKMHLDRIIRHNELTEFQNMLQPHQQATTADGSTILDRAVTEHNLLAASKLYNNITFPELGALLQISPAKAEKIASQMITEGRMNGYIDQIDGILHFEARDVLPQWDKQIQSLCFQVNGIIEKINTAHPEWVAKIMDEQMVQSWSRGPEIDGREQPAHPHCLPNGKVMISTMGDEHGRGKGSFATFDSVSFEPLGLWTKDSSDYGYDYWYQPTARRPHLDGVGLPLSFSKGFDPRTSPQARKYGTHLNVYSWSEQRLLQRIDLGLEGVMPLEVRFLHDPLSTQGFVGCALYANVFRFYRKDDGTWAAHKVISIPP</sequence>
<dbReference type="PANTHER" id="PTHR10855">
    <property type="entry name" value="26S PROTEASOME NON-ATPASE REGULATORY SUBUNIT 12/COP9 SIGNALOSOME COMPLEX SUBUNIT 4"/>
    <property type="match status" value="1"/>
</dbReference>
<dbReference type="FunFam" id="1.10.10.10:FF:000130">
    <property type="entry name" value="COP9 signalosome complex subunit 4"/>
    <property type="match status" value="1"/>
</dbReference>
<dbReference type="InterPro" id="IPR000717">
    <property type="entry name" value="PCI_dom"/>
</dbReference>
<dbReference type="GO" id="GO:0008430">
    <property type="term" value="F:selenium binding"/>
    <property type="evidence" value="ECO:0007669"/>
    <property type="project" value="InterPro"/>
</dbReference>
<evidence type="ECO:0000256" key="2">
    <source>
        <dbReference type="ARBA" id="ARBA00004496"/>
    </source>
</evidence>
<evidence type="ECO:0000313" key="11">
    <source>
        <dbReference type="EMBL" id="ROT80339.1"/>
    </source>
</evidence>
<dbReference type="GO" id="GO:0005829">
    <property type="term" value="C:cytosol"/>
    <property type="evidence" value="ECO:0007669"/>
    <property type="project" value="TreeGrafter"/>
</dbReference>
<dbReference type="SUPFAM" id="SSF46785">
    <property type="entry name" value="Winged helix' DNA-binding domain"/>
    <property type="match status" value="1"/>
</dbReference>
<dbReference type="OrthoDB" id="295656at2759"/>
<evidence type="ECO:0000256" key="8">
    <source>
        <dbReference type="ARBA" id="ARBA00023242"/>
    </source>
</evidence>
<dbReference type="InterPro" id="IPR036388">
    <property type="entry name" value="WH-like_DNA-bd_sf"/>
</dbReference>
<dbReference type="InterPro" id="IPR008826">
    <property type="entry name" value="Se-bd"/>
</dbReference>
<dbReference type="AlphaFoldDB" id="A0A423TV51"/>
<keyword evidence="12" id="KW-1185">Reference proteome</keyword>
<dbReference type="Pfam" id="PF18420">
    <property type="entry name" value="CSN4_RPN5_eIF3a"/>
    <property type="match status" value="1"/>
</dbReference>
<organism evidence="11 12">
    <name type="scientific">Penaeus vannamei</name>
    <name type="common">Whiteleg shrimp</name>
    <name type="synonym">Litopenaeus vannamei</name>
    <dbReference type="NCBI Taxonomy" id="6689"/>
    <lineage>
        <taxon>Eukaryota</taxon>
        <taxon>Metazoa</taxon>
        <taxon>Ecdysozoa</taxon>
        <taxon>Arthropoda</taxon>
        <taxon>Crustacea</taxon>
        <taxon>Multicrustacea</taxon>
        <taxon>Malacostraca</taxon>
        <taxon>Eumalacostraca</taxon>
        <taxon>Eucarida</taxon>
        <taxon>Decapoda</taxon>
        <taxon>Dendrobranchiata</taxon>
        <taxon>Penaeoidea</taxon>
        <taxon>Penaeidae</taxon>
        <taxon>Penaeus</taxon>
    </lineage>
</organism>
<reference evidence="11 12" key="1">
    <citation type="submission" date="2018-04" db="EMBL/GenBank/DDBJ databases">
        <authorList>
            <person name="Zhang X."/>
            <person name="Yuan J."/>
            <person name="Li F."/>
            <person name="Xiang J."/>
        </authorList>
    </citation>
    <scope>NUCLEOTIDE SEQUENCE [LARGE SCALE GENOMIC DNA]</scope>
    <source>
        <tissue evidence="11">Muscle</tissue>
    </source>
</reference>
<dbReference type="STRING" id="6689.A0A423TV51"/>
<dbReference type="SMART" id="SM00088">
    <property type="entry name" value="PINT"/>
    <property type="match status" value="1"/>
</dbReference>
<dbReference type="PROSITE" id="PS50250">
    <property type="entry name" value="PCI"/>
    <property type="match status" value="1"/>
</dbReference>
<evidence type="ECO:0000256" key="6">
    <source>
        <dbReference type="ARBA" id="ARBA00022490"/>
    </source>
</evidence>
<dbReference type="InterPro" id="IPR036390">
    <property type="entry name" value="WH_DNA-bd_sf"/>
</dbReference>
<name>A0A423TV51_PENVA</name>
<keyword evidence="8" id="KW-0539">Nucleus</keyword>
<evidence type="ECO:0000313" key="12">
    <source>
        <dbReference type="Proteomes" id="UP000283509"/>
    </source>
</evidence>
<accession>A0A423TV51</accession>
<keyword evidence="9" id="KW-0711">Selenium</keyword>
<evidence type="ECO:0000256" key="1">
    <source>
        <dbReference type="ARBA" id="ARBA00004123"/>
    </source>
</evidence>
<dbReference type="InterPro" id="IPR041406">
    <property type="entry name" value="CSN4_HTH"/>
</dbReference>
<comment type="similarity">
    <text evidence="4">Belongs to the CSN4 family.</text>
</comment>
<reference evidence="11 12" key="2">
    <citation type="submission" date="2019-01" db="EMBL/GenBank/DDBJ databases">
        <title>The decoding of complex shrimp genome reveals the adaptation for benthos swimmer, frequently molting mechanism and breeding impact on genome.</title>
        <authorList>
            <person name="Sun Y."/>
            <person name="Gao Y."/>
            <person name="Yu Y."/>
        </authorList>
    </citation>
    <scope>NUCLEOTIDE SEQUENCE [LARGE SCALE GENOMIC DNA]</scope>
    <source>
        <tissue evidence="11">Muscle</tissue>
    </source>
</reference>
<evidence type="ECO:0000256" key="4">
    <source>
        <dbReference type="ARBA" id="ARBA00010417"/>
    </source>
</evidence>
<evidence type="ECO:0000259" key="10">
    <source>
        <dbReference type="PROSITE" id="PS50250"/>
    </source>
</evidence>
<evidence type="ECO:0000256" key="7">
    <source>
        <dbReference type="ARBA" id="ARBA00022790"/>
    </source>
</evidence>
<dbReference type="Proteomes" id="UP000283509">
    <property type="component" value="Unassembled WGS sequence"/>
</dbReference>
<protein>
    <recommendedName>
        <fullName evidence="5">COP9 signalosome complex subunit 4</fullName>
    </recommendedName>
</protein>
<dbReference type="Pfam" id="PF05694">
    <property type="entry name" value="SBP56"/>
    <property type="match status" value="1"/>
</dbReference>
<dbReference type="InterPro" id="IPR040134">
    <property type="entry name" value="PSMD12/CSN4"/>
</dbReference>
<dbReference type="Pfam" id="PF22241">
    <property type="entry name" value="PSMD12-CSN4_N"/>
    <property type="match status" value="1"/>
</dbReference>
<comment type="caution">
    <text evidence="11">The sequence shown here is derived from an EMBL/GenBank/DDBJ whole genome shotgun (WGS) entry which is preliminary data.</text>
</comment>
<gene>
    <name evidence="11" type="ORF">C7M84_000918</name>
</gene>
<keyword evidence="6" id="KW-0963">Cytoplasm</keyword>
<keyword evidence="7" id="KW-0736">Signalosome</keyword>
<evidence type="ECO:0000256" key="9">
    <source>
        <dbReference type="ARBA" id="ARBA00023266"/>
    </source>
</evidence>
<comment type="subcellular location">
    <subcellularLocation>
        <location evidence="2">Cytoplasm</location>
    </subcellularLocation>
    <subcellularLocation>
        <location evidence="1">Nucleus</location>
    </subcellularLocation>
</comment>
<dbReference type="Pfam" id="PF01399">
    <property type="entry name" value="PCI"/>
    <property type="match status" value="1"/>
</dbReference>
<evidence type="ECO:0000256" key="3">
    <source>
        <dbReference type="ARBA" id="ARBA00005606"/>
    </source>
</evidence>
<dbReference type="InterPro" id="IPR054559">
    <property type="entry name" value="PSMD12-CSN4-like_N"/>
</dbReference>
<proteinExistence type="inferred from homology"/>
<comment type="similarity">
    <text evidence="3">Belongs to the selenium-binding protein family.</text>
</comment>
<dbReference type="PANTHER" id="PTHR10855:SF2">
    <property type="entry name" value="COP9 SIGNALOSOME COMPLEX SUBUNIT 4"/>
    <property type="match status" value="1"/>
</dbReference>
<feature type="domain" description="PCI" evidence="10">
    <location>
        <begin position="157"/>
        <end position="326"/>
    </location>
</feature>